<dbReference type="Gene3D" id="2.60.120.10">
    <property type="entry name" value="Jelly Rolls"/>
    <property type="match status" value="1"/>
</dbReference>
<dbReference type="Proteomes" id="UP000004095">
    <property type="component" value="Unassembled WGS sequence"/>
</dbReference>
<dbReference type="GO" id="GO:0005829">
    <property type="term" value="C:cytosol"/>
    <property type="evidence" value="ECO:0007669"/>
    <property type="project" value="TreeGrafter"/>
</dbReference>
<dbReference type="GO" id="GO:0003677">
    <property type="term" value="F:DNA binding"/>
    <property type="evidence" value="ECO:0007669"/>
    <property type="project" value="UniProtKB-KW"/>
</dbReference>
<dbReference type="eggNOG" id="COG0664">
    <property type="taxonomic scope" value="Bacteria"/>
</dbReference>
<dbReference type="Pfam" id="PF13545">
    <property type="entry name" value="HTH_Crp_2"/>
    <property type="match status" value="1"/>
</dbReference>
<sequence>MSHNPKNPSCQTCGMRHKGVFSNLDRDNLAEISSQKSCNLYRKGDVIFHEGNYPLGLFSIFSGKVKVFKTSETGKDHILRLAGAGEPLGYRSLVSGEKYEVSAAVLEDTRVCFIPKALFLNTLQGSSNLTGRVMEFLTKDLKLAESKIADLAQKTVKERVAETILMLKQFYGMESDHKTINVSLSREDLANLVGTATETLIRSLSEFKKNEIIDLKGKKIIILNAKILEKIANIFD</sequence>
<dbReference type="PROSITE" id="PS51063">
    <property type="entry name" value="HTH_CRP_2"/>
    <property type="match status" value="1"/>
</dbReference>
<keyword evidence="7" id="KW-1185">Reference proteome</keyword>
<dbReference type="RefSeq" id="WP_002703472.1">
    <property type="nucleotide sequence ID" value="NZ_AAWS01000054.1"/>
</dbReference>
<comment type="caution">
    <text evidence="6">The sequence shown here is derived from an EMBL/GenBank/DDBJ whole genome shotgun (WGS) entry which is preliminary data.</text>
</comment>
<dbReference type="PANTHER" id="PTHR24567:SF26">
    <property type="entry name" value="REGULATORY PROTEIN YEIL"/>
    <property type="match status" value="1"/>
</dbReference>
<dbReference type="Pfam" id="PF00027">
    <property type="entry name" value="cNMP_binding"/>
    <property type="match status" value="1"/>
</dbReference>
<dbReference type="AlphaFoldDB" id="A1ZWX5"/>
<dbReference type="PROSITE" id="PS50042">
    <property type="entry name" value="CNMP_BINDING_3"/>
    <property type="match status" value="1"/>
</dbReference>
<dbReference type="SMART" id="SM00419">
    <property type="entry name" value="HTH_CRP"/>
    <property type="match status" value="1"/>
</dbReference>
<keyword evidence="3" id="KW-0804">Transcription</keyword>
<dbReference type="CDD" id="cd00038">
    <property type="entry name" value="CAP_ED"/>
    <property type="match status" value="1"/>
</dbReference>
<evidence type="ECO:0000313" key="7">
    <source>
        <dbReference type="Proteomes" id="UP000004095"/>
    </source>
</evidence>
<protein>
    <submittedName>
        <fullName evidence="6">Transcriptional regulatory protein</fullName>
    </submittedName>
</protein>
<gene>
    <name evidence="6" type="ORF">M23134_05923</name>
</gene>
<dbReference type="GO" id="GO:0003700">
    <property type="term" value="F:DNA-binding transcription factor activity"/>
    <property type="evidence" value="ECO:0007669"/>
    <property type="project" value="TreeGrafter"/>
</dbReference>
<name>A1ZWX5_MICM2</name>
<evidence type="ECO:0000256" key="2">
    <source>
        <dbReference type="ARBA" id="ARBA00023125"/>
    </source>
</evidence>
<dbReference type="PANTHER" id="PTHR24567">
    <property type="entry name" value="CRP FAMILY TRANSCRIPTIONAL REGULATORY PROTEIN"/>
    <property type="match status" value="1"/>
</dbReference>
<dbReference type="PRINTS" id="PR00034">
    <property type="entry name" value="HTHCRP"/>
</dbReference>
<accession>A1ZWX5</accession>
<feature type="domain" description="Cyclic nucleotide-binding" evidence="4">
    <location>
        <begin position="20"/>
        <end position="140"/>
    </location>
</feature>
<keyword evidence="2" id="KW-0238">DNA-binding</keyword>
<evidence type="ECO:0000259" key="5">
    <source>
        <dbReference type="PROSITE" id="PS51063"/>
    </source>
</evidence>
<dbReference type="EMBL" id="AAWS01000054">
    <property type="protein sequence ID" value="EAY25152.1"/>
    <property type="molecule type" value="Genomic_DNA"/>
</dbReference>
<dbReference type="InterPro" id="IPR012318">
    <property type="entry name" value="HTH_CRP"/>
</dbReference>
<dbReference type="SUPFAM" id="SSF51206">
    <property type="entry name" value="cAMP-binding domain-like"/>
    <property type="match status" value="1"/>
</dbReference>
<dbReference type="SUPFAM" id="SSF46785">
    <property type="entry name" value="Winged helix' DNA-binding domain"/>
    <property type="match status" value="1"/>
</dbReference>
<dbReference type="SMART" id="SM00100">
    <property type="entry name" value="cNMP"/>
    <property type="match status" value="1"/>
</dbReference>
<reference evidence="6 7" key="1">
    <citation type="submission" date="2007-01" db="EMBL/GenBank/DDBJ databases">
        <authorList>
            <person name="Haygood M."/>
            <person name="Podell S."/>
            <person name="Anderson C."/>
            <person name="Hopkinson B."/>
            <person name="Roe K."/>
            <person name="Barbeau K."/>
            <person name="Gaasterland T."/>
            <person name="Ferriera S."/>
            <person name="Johnson J."/>
            <person name="Kravitz S."/>
            <person name="Beeson K."/>
            <person name="Sutton G."/>
            <person name="Rogers Y.-H."/>
            <person name="Friedman R."/>
            <person name="Frazier M."/>
            <person name="Venter J.C."/>
        </authorList>
    </citation>
    <scope>NUCLEOTIDE SEQUENCE [LARGE SCALE GENOMIC DNA]</scope>
    <source>
        <strain evidence="6 7">ATCC 23134</strain>
    </source>
</reference>
<dbReference type="InterPro" id="IPR050397">
    <property type="entry name" value="Env_Response_Regulators"/>
</dbReference>
<dbReference type="InterPro" id="IPR014710">
    <property type="entry name" value="RmlC-like_jellyroll"/>
</dbReference>
<keyword evidence="1" id="KW-0805">Transcription regulation</keyword>
<dbReference type="InterPro" id="IPR036390">
    <property type="entry name" value="WH_DNA-bd_sf"/>
</dbReference>
<evidence type="ECO:0000259" key="4">
    <source>
        <dbReference type="PROSITE" id="PS50042"/>
    </source>
</evidence>
<dbReference type="OrthoDB" id="9127033at2"/>
<proteinExistence type="predicted"/>
<dbReference type="Gene3D" id="1.10.10.10">
    <property type="entry name" value="Winged helix-like DNA-binding domain superfamily/Winged helix DNA-binding domain"/>
    <property type="match status" value="1"/>
</dbReference>
<evidence type="ECO:0000256" key="3">
    <source>
        <dbReference type="ARBA" id="ARBA00023163"/>
    </source>
</evidence>
<evidence type="ECO:0000313" key="6">
    <source>
        <dbReference type="EMBL" id="EAY25152.1"/>
    </source>
</evidence>
<evidence type="ECO:0000256" key="1">
    <source>
        <dbReference type="ARBA" id="ARBA00023015"/>
    </source>
</evidence>
<organism evidence="6 7">
    <name type="scientific">Microscilla marina ATCC 23134</name>
    <dbReference type="NCBI Taxonomy" id="313606"/>
    <lineage>
        <taxon>Bacteria</taxon>
        <taxon>Pseudomonadati</taxon>
        <taxon>Bacteroidota</taxon>
        <taxon>Cytophagia</taxon>
        <taxon>Cytophagales</taxon>
        <taxon>Microscillaceae</taxon>
        <taxon>Microscilla</taxon>
    </lineage>
</organism>
<dbReference type="InterPro" id="IPR036388">
    <property type="entry name" value="WH-like_DNA-bd_sf"/>
</dbReference>
<dbReference type="InterPro" id="IPR018490">
    <property type="entry name" value="cNMP-bd_dom_sf"/>
</dbReference>
<feature type="domain" description="HTH crp-type" evidence="5">
    <location>
        <begin position="154"/>
        <end position="226"/>
    </location>
</feature>
<dbReference type="InterPro" id="IPR000595">
    <property type="entry name" value="cNMP-bd_dom"/>
</dbReference>